<dbReference type="Pfam" id="PF10412">
    <property type="entry name" value="TrwB_AAD_bind"/>
    <property type="match status" value="1"/>
</dbReference>
<dbReference type="CDD" id="cd01127">
    <property type="entry name" value="TrwB_TraG_TraD_VirD4"/>
    <property type="match status" value="1"/>
</dbReference>
<dbReference type="GO" id="GO:0005886">
    <property type="term" value="C:plasma membrane"/>
    <property type="evidence" value="ECO:0007669"/>
    <property type="project" value="UniProtKB-SubCell"/>
</dbReference>
<comment type="subcellular location">
    <subcellularLocation>
        <location evidence="1">Cell membrane</location>
        <topology evidence="1">Multi-pass membrane protein</topology>
    </subcellularLocation>
</comment>
<sequence>AVLLRPLLAAWLDLAVGAILASEPDPLRRVWIVLDELGALGTVPVLADALTRGRKYGLVCLAGVQTLRQLYRHYGRDGAMILLSCFGSLLVLRTQEAETAEHLSRELGEREIIQRELGFGRGGATHSDRRHLERIVLASEIQNLEDRRGFLVRARGYPIEPVRLPVRERKLVATPFVPVPSPGDRSRPIGMTGEVPW</sequence>
<dbReference type="PANTHER" id="PTHR37937:SF1">
    <property type="entry name" value="CONJUGATIVE TRANSFER: DNA TRANSPORT"/>
    <property type="match status" value="1"/>
</dbReference>
<evidence type="ECO:0000256" key="1">
    <source>
        <dbReference type="ARBA" id="ARBA00004651"/>
    </source>
</evidence>
<proteinExistence type="predicted"/>
<organism evidence="7">
    <name type="scientific">mine drainage metagenome</name>
    <dbReference type="NCBI Taxonomy" id="410659"/>
    <lineage>
        <taxon>unclassified sequences</taxon>
        <taxon>metagenomes</taxon>
        <taxon>ecological metagenomes</taxon>
    </lineage>
</organism>
<keyword evidence="4" id="KW-1133">Transmembrane helix</keyword>
<dbReference type="PANTHER" id="PTHR37937">
    <property type="entry name" value="CONJUGATIVE TRANSFER: DNA TRANSPORT"/>
    <property type="match status" value="1"/>
</dbReference>
<evidence type="ECO:0000259" key="6">
    <source>
        <dbReference type="Pfam" id="PF10412"/>
    </source>
</evidence>
<reference evidence="7" key="1">
    <citation type="submission" date="2013-08" db="EMBL/GenBank/DDBJ databases">
        <authorList>
            <person name="Mendez C."/>
            <person name="Richter M."/>
            <person name="Ferrer M."/>
            <person name="Sanchez J."/>
        </authorList>
    </citation>
    <scope>NUCLEOTIDE SEQUENCE</scope>
</reference>
<gene>
    <name evidence="7" type="ORF">B1A_19574</name>
</gene>
<dbReference type="Gene3D" id="3.40.50.300">
    <property type="entry name" value="P-loop containing nucleotide triphosphate hydrolases"/>
    <property type="match status" value="1"/>
</dbReference>
<dbReference type="InterPro" id="IPR051539">
    <property type="entry name" value="T4SS-coupling_protein"/>
</dbReference>
<dbReference type="EMBL" id="AUZX01014448">
    <property type="protein sequence ID" value="EQD32238.1"/>
    <property type="molecule type" value="Genomic_DNA"/>
</dbReference>
<evidence type="ECO:0000256" key="5">
    <source>
        <dbReference type="ARBA" id="ARBA00023136"/>
    </source>
</evidence>
<feature type="non-terminal residue" evidence="7">
    <location>
        <position position="1"/>
    </location>
</feature>
<accession>T0YGM0</accession>
<evidence type="ECO:0000256" key="4">
    <source>
        <dbReference type="ARBA" id="ARBA00022989"/>
    </source>
</evidence>
<dbReference type="InterPro" id="IPR027417">
    <property type="entry name" value="P-loop_NTPase"/>
</dbReference>
<dbReference type="InterPro" id="IPR019476">
    <property type="entry name" value="T4SS_TraD_DNA-bd"/>
</dbReference>
<comment type="caution">
    <text evidence="7">The sequence shown here is derived from an EMBL/GenBank/DDBJ whole genome shotgun (WGS) entry which is preliminary data.</text>
</comment>
<keyword evidence="5" id="KW-0472">Membrane</keyword>
<evidence type="ECO:0000256" key="3">
    <source>
        <dbReference type="ARBA" id="ARBA00022692"/>
    </source>
</evidence>
<feature type="domain" description="Type IV secretion system coupling protein TraD DNA-binding" evidence="6">
    <location>
        <begin position="3"/>
        <end position="165"/>
    </location>
</feature>
<evidence type="ECO:0000313" key="7">
    <source>
        <dbReference type="EMBL" id="EQD32238.1"/>
    </source>
</evidence>
<dbReference type="SUPFAM" id="SSF52540">
    <property type="entry name" value="P-loop containing nucleoside triphosphate hydrolases"/>
    <property type="match status" value="1"/>
</dbReference>
<dbReference type="AlphaFoldDB" id="T0YGM0"/>
<protein>
    <submittedName>
        <fullName evidence="7">TraB protein</fullName>
    </submittedName>
</protein>
<name>T0YGM0_9ZZZZ</name>
<evidence type="ECO:0000256" key="2">
    <source>
        <dbReference type="ARBA" id="ARBA00022475"/>
    </source>
</evidence>
<reference evidence="7" key="2">
    <citation type="journal article" date="2014" name="ISME J.">
        <title>Microbial stratification in low pH oxic and suboxic macroscopic growths along an acid mine drainage.</title>
        <authorList>
            <person name="Mendez-Garcia C."/>
            <person name="Mesa V."/>
            <person name="Sprenger R.R."/>
            <person name="Richter M."/>
            <person name="Diez M.S."/>
            <person name="Solano J."/>
            <person name="Bargiela R."/>
            <person name="Golyshina O.V."/>
            <person name="Manteca A."/>
            <person name="Ramos J.L."/>
            <person name="Gallego J.R."/>
            <person name="Llorente I."/>
            <person name="Martins Dos Santos V.A."/>
            <person name="Jensen O.N."/>
            <person name="Pelaez A.I."/>
            <person name="Sanchez J."/>
            <person name="Ferrer M."/>
        </authorList>
    </citation>
    <scope>NUCLEOTIDE SEQUENCE</scope>
</reference>
<keyword evidence="3" id="KW-0812">Transmembrane</keyword>
<keyword evidence="2" id="KW-1003">Cell membrane</keyword>